<evidence type="ECO:0000313" key="2">
    <source>
        <dbReference type="EMBL" id="RCX14788.1"/>
    </source>
</evidence>
<evidence type="ECO:0000256" key="1">
    <source>
        <dbReference type="SAM" id="Phobius"/>
    </source>
</evidence>
<feature type="transmembrane region" description="Helical" evidence="1">
    <location>
        <begin position="20"/>
        <end position="38"/>
    </location>
</feature>
<comment type="caution">
    <text evidence="2">The sequence shown here is derived from an EMBL/GenBank/DDBJ whole genome shotgun (WGS) entry which is preliminary data.</text>
</comment>
<evidence type="ECO:0000313" key="3">
    <source>
        <dbReference type="Proteomes" id="UP000253034"/>
    </source>
</evidence>
<accession>A0A369B2I5</accession>
<dbReference type="EMBL" id="QPJT01000014">
    <property type="protein sequence ID" value="RCX14788.1"/>
    <property type="molecule type" value="Genomic_DNA"/>
</dbReference>
<keyword evidence="1" id="KW-0812">Transmembrane</keyword>
<keyword evidence="1" id="KW-0472">Membrane</keyword>
<gene>
    <name evidence="2" type="ORF">DFR58_11422</name>
</gene>
<dbReference type="AlphaFoldDB" id="A0A369B2I5"/>
<dbReference type="Proteomes" id="UP000253034">
    <property type="component" value="Unassembled WGS sequence"/>
</dbReference>
<keyword evidence="1" id="KW-1133">Transmembrane helix</keyword>
<organism evidence="2 3">
    <name type="scientific">Anaerobacterium chartisolvens</name>
    <dbReference type="NCBI Taxonomy" id="1297424"/>
    <lineage>
        <taxon>Bacteria</taxon>
        <taxon>Bacillati</taxon>
        <taxon>Bacillota</taxon>
        <taxon>Clostridia</taxon>
        <taxon>Eubacteriales</taxon>
        <taxon>Oscillospiraceae</taxon>
        <taxon>Anaerobacterium</taxon>
    </lineage>
</organism>
<name>A0A369B2I5_9FIRM</name>
<sequence>MRISGITYVPRKSRKLKKVLISIIIILIAAIPVIFFFFPNVITLVGEFFSGILKTFPFWKE</sequence>
<protein>
    <submittedName>
        <fullName evidence="2">Uncharacterized protein</fullName>
    </submittedName>
</protein>
<keyword evidence="3" id="KW-1185">Reference proteome</keyword>
<proteinExistence type="predicted"/>
<reference evidence="2 3" key="1">
    <citation type="submission" date="2018-07" db="EMBL/GenBank/DDBJ databases">
        <title>Genomic Encyclopedia of Type Strains, Phase IV (KMG-IV): sequencing the most valuable type-strain genomes for metagenomic binning, comparative biology and taxonomic classification.</title>
        <authorList>
            <person name="Goeker M."/>
        </authorList>
    </citation>
    <scope>NUCLEOTIDE SEQUENCE [LARGE SCALE GENOMIC DNA]</scope>
    <source>
        <strain evidence="2 3">DSM 27016</strain>
    </source>
</reference>